<dbReference type="PANTHER" id="PTHR31286">
    <property type="entry name" value="GLYCINE-RICH CELL WALL STRUCTURAL PROTEIN 1.8-LIKE"/>
    <property type="match status" value="1"/>
</dbReference>
<dbReference type="Pfam" id="PF14111">
    <property type="entry name" value="DUF4283"/>
    <property type="match status" value="1"/>
</dbReference>
<dbReference type="Proteomes" id="UP000886595">
    <property type="component" value="Unassembled WGS sequence"/>
</dbReference>
<evidence type="ECO:0000313" key="4">
    <source>
        <dbReference type="EMBL" id="KAG2294070.1"/>
    </source>
</evidence>
<keyword evidence="1" id="KW-0862">Zinc</keyword>
<name>A0A8X7RW02_BRACI</name>
<dbReference type="OrthoDB" id="1112306at2759"/>
<comment type="caution">
    <text evidence="4">The sequence shown here is derived from an EMBL/GenBank/DDBJ whole genome shotgun (WGS) entry which is preliminary data.</text>
</comment>
<organism evidence="4 5">
    <name type="scientific">Brassica carinata</name>
    <name type="common">Ethiopian mustard</name>
    <name type="synonym">Abyssinian cabbage</name>
    <dbReference type="NCBI Taxonomy" id="52824"/>
    <lineage>
        <taxon>Eukaryota</taxon>
        <taxon>Viridiplantae</taxon>
        <taxon>Streptophyta</taxon>
        <taxon>Embryophyta</taxon>
        <taxon>Tracheophyta</taxon>
        <taxon>Spermatophyta</taxon>
        <taxon>Magnoliopsida</taxon>
        <taxon>eudicotyledons</taxon>
        <taxon>Gunneridae</taxon>
        <taxon>Pentapetalae</taxon>
        <taxon>rosids</taxon>
        <taxon>malvids</taxon>
        <taxon>Brassicales</taxon>
        <taxon>Brassicaceae</taxon>
        <taxon>Brassiceae</taxon>
        <taxon>Brassica</taxon>
    </lineage>
</organism>
<proteinExistence type="predicted"/>
<reference evidence="4 5" key="1">
    <citation type="submission" date="2020-02" db="EMBL/GenBank/DDBJ databases">
        <authorList>
            <person name="Ma Q."/>
            <person name="Huang Y."/>
            <person name="Song X."/>
            <person name="Pei D."/>
        </authorList>
    </citation>
    <scope>NUCLEOTIDE SEQUENCE [LARGE SCALE GENOMIC DNA]</scope>
    <source>
        <strain evidence="4">Sxm20200214</strain>
        <tissue evidence="4">Leaf</tissue>
    </source>
</reference>
<dbReference type="PANTHER" id="PTHR31286:SF181">
    <property type="entry name" value="ZINC KNUCKLE (CCHC-TYPE) FAMILY PROTEIN"/>
    <property type="match status" value="1"/>
</dbReference>
<dbReference type="GO" id="GO:0003676">
    <property type="term" value="F:nucleic acid binding"/>
    <property type="evidence" value="ECO:0007669"/>
    <property type="project" value="InterPro"/>
</dbReference>
<dbReference type="GO" id="GO:0008270">
    <property type="term" value="F:zinc ion binding"/>
    <property type="evidence" value="ECO:0007669"/>
    <property type="project" value="UniProtKB-KW"/>
</dbReference>
<gene>
    <name evidence="4" type="ORF">Bca52824_040739</name>
</gene>
<evidence type="ECO:0000259" key="3">
    <source>
        <dbReference type="PROSITE" id="PS50158"/>
    </source>
</evidence>
<dbReference type="SUPFAM" id="SSF57756">
    <property type="entry name" value="Retrovirus zinc finger-like domains"/>
    <property type="match status" value="1"/>
</dbReference>
<feature type="region of interest" description="Disordered" evidence="2">
    <location>
        <begin position="502"/>
        <end position="522"/>
    </location>
</feature>
<accession>A0A8X7RW02</accession>
<feature type="region of interest" description="Disordered" evidence="2">
    <location>
        <begin position="318"/>
        <end position="372"/>
    </location>
</feature>
<evidence type="ECO:0000256" key="1">
    <source>
        <dbReference type="PROSITE-ProRule" id="PRU00047"/>
    </source>
</evidence>
<evidence type="ECO:0000313" key="5">
    <source>
        <dbReference type="Proteomes" id="UP000886595"/>
    </source>
</evidence>
<dbReference type="PROSITE" id="PS50158">
    <property type="entry name" value="ZF_CCHC"/>
    <property type="match status" value="1"/>
</dbReference>
<keyword evidence="5" id="KW-1185">Reference proteome</keyword>
<protein>
    <recommendedName>
        <fullName evidence="3">CCHC-type domain-containing protein</fullName>
    </recommendedName>
</protein>
<feature type="domain" description="CCHC-type" evidence="3">
    <location>
        <begin position="295"/>
        <end position="311"/>
    </location>
</feature>
<sequence>MAPAPGLPPSSSSPVIPPNPVPPDLLFLHPFEDFGSVTSVVPSRSTVPSPVTSDFQNQPLVSPSGAEEGCSTELVSAPSRAILWVEKVKSSFQPLSKVASPSISDDGIPTILAPDSITLASSDLWKDHLVAFFHGTPPSPAKVFNDLNPIWGKNGRISVKNHSKFCYLIYIPCEITRKWALDVAFWHSGNCSFTVASWYPSINLSSMKLVHAPVWVIFRKVPQELWSLVGFNTLASAVGFPVHSEFTDLKPYSNGVIKLRVVVELEKLRPSTVRVNDKMGNSVLASTEFPKMPPKCLSCGEFGHFRMRCPSPSPIHATLPLDTAPPTNVLSPGSSTQRKSSLAASPVRSLPDLPQLPSVSEGDQRSSTSGNPLVEAASMSLARTKSLPLYKELSQKKPSLLEWVEVANRSSPKLKLGSSSSKASSVVPITSSQFAEEEEIISSAQRILRHPLAAVTVSNSVHSTSMSRKHARRKIRQQLYLLASKDTGDGSIGSAVVSTKSPGFGLASDGHAPPRTVHSQEA</sequence>
<dbReference type="EMBL" id="JAAMPC010000009">
    <property type="protein sequence ID" value="KAG2294070.1"/>
    <property type="molecule type" value="Genomic_DNA"/>
</dbReference>
<dbReference type="InterPro" id="IPR040256">
    <property type="entry name" value="At4g02000-like"/>
</dbReference>
<feature type="region of interest" description="Disordered" evidence="2">
    <location>
        <begin position="47"/>
        <end position="69"/>
    </location>
</feature>
<dbReference type="AlphaFoldDB" id="A0A8X7RW02"/>
<dbReference type="InterPro" id="IPR001878">
    <property type="entry name" value="Znf_CCHC"/>
</dbReference>
<keyword evidence="1" id="KW-0479">Metal-binding</keyword>
<evidence type="ECO:0000256" key="2">
    <source>
        <dbReference type="SAM" id="MobiDB-lite"/>
    </source>
</evidence>
<dbReference type="InterPro" id="IPR036875">
    <property type="entry name" value="Znf_CCHC_sf"/>
</dbReference>
<dbReference type="InterPro" id="IPR025558">
    <property type="entry name" value="DUF4283"/>
</dbReference>
<feature type="compositionally biased region" description="Polar residues" evidence="2">
    <location>
        <begin position="325"/>
        <end position="343"/>
    </location>
</feature>
<keyword evidence="1" id="KW-0863">Zinc-finger</keyword>